<keyword evidence="19" id="KW-1185">Reference proteome</keyword>
<dbReference type="GO" id="GO:0140466">
    <property type="term" value="P:iron-sulfur cluster export from the mitochondrion"/>
    <property type="evidence" value="ECO:0007669"/>
    <property type="project" value="UniProtKB-ARBA"/>
</dbReference>
<evidence type="ECO:0000256" key="9">
    <source>
        <dbReference type="ARBA" id="ARBA00022989"/>
    </source>
</evidence>
<accession>V2WJX2</accession>
<dbReference type="Gene3D" id="3.40.50.300">
    <property type="entry name" value="P-loop containing nucleotide triphosphate hydrolases"/>
    <property type="match status" value="1"/>
</dbReference>
<dbReference type="PROSITE" id="PS50893">
    <property type="entry name" value="ABC_TRANSPORTER_2"/>
    <property type="match status" value="1"/>
</dbReference>
<dbReference type="SUPFAM" id="SSF90123">
    <property type="entry name" value="ABC transporter transmembrane region"/>
    <property type="match status" value="1"/>
</dbReference>
<dbReference type="KEGG" id="mrr:Moror_696"/>
<keyword evidence="10 15" id="KW-0472">Membrane</keyword>
<dbReference type="InterPro" id="IPR017871">
    <property type="entry name" value="ABC_transporter-like_CS"/>
</dbReference>
<feature type="compositionally biased region" description="Basic and acidic residues" evidence="14">
    <location>
        <begin position="144"/>
        <end position="153"/>
    </location>
</feature>
<keyword evidence="3" id="KW-0813">Transport</keyword>
<keyword evidence="4 15" id="KW-0812">Transmembrane</keyword>
<evidence type="ECO:0000256" key="12">
    <source>
        <dbReference type="ARBA" id="ARBA00039906"/>
    </source>
</evidence>
<dbReference type="Gene3D" id="1.20.1560.10">
    <property type="entry name" value="ABC transporter type 1, transmembrane domain"/>
    <property type="match status" value="1"/>
</dbReference>
<dbReference type="GO" id="GO:0005524">
    <property type="term" value="F:ATP binding"/>
    <property type="evidence" value="ECO:0007669"/>
    <property type="project" value="UniProtKB-KW"/>
</dbReference>
<dbReference type="PROSITE" id="PS00211">
    <property type="entry name" value="ABC_TRANSPORTER_1"/>
    <property type="match status" value="1"/>
</dbReference>
<proteinExistence type="inferred from homology"/>
<evidence type="ECO:0000256" key="14">
    <source>
        <dbReference type="SAM" id="MobiDB-lite"/>
    </source>
</evidence>
<evidence type="ECO:0000256" key="6">
    <source>
        <dbReference type="ARBA" id="ARBA00022792"/>
    </source>
</evidence>
<evidence type="ECO:0000313" key="18">
    <source>
        <dbReference type="EMBL" id="ESK81902.1"/>
    </source>
</evidence>
<dbReference type="InterPro" id="IPR036640">
    <property type="entry name" value="ABC1_TM_sf"/>
</dbReference>
<feature type="domain" description="ABC transmembrane type-1" evidence="17">
    <location>
        <begin position="207"/>
        <end position="495"/>
    </location>
</feature>
<dbReference type="PROSITE" id="PS50929">
    <property type="entry name" value="ABC_TM1F"/>
    <property type="match status" value="1"/>
</dbReference>
<dbReference type="PANTHER" id="PTHR24221">
    <property type="entry name" value="ATP-BINDING CASSETTE SUB-FAMILY B"/>
    <property type="match status" value="1"/>
</dbReference>
<comment type="subcellular location">
    <subcellularLocation>
        <location evidence="1">Mitochondrion inner membrane</location>
        <topology evidence="1">Multi-pass membrane protein</topology>
    </subcellularLocation>
</comment>
<comment type="subunit">
    <text evidence="2">Homodimer.</text>
</comment>
<feature type="region of interest" description="Disordered" evidence="14">
    <location>
        <begin position="134"/>
        <end position="165"/>
    </location>
</feature>
<dbReference type="GO" id="GO:0005743">
    <property type="term" value="C:mitochondrial inner membrane"/>
    <property type="evidence" value="ECO:0007669"/>
    <property type="project" value="UniProtKB-SubCell"/>
</dbReference>
<feature type="transmembrane region" description="Helical" evidence="15">
    <location>
        <begin position="24"/>
        <end position="42"/>
    </location>
</feature>
<dbReference type="OrthoDB" id="6500128at2759"/>
<feature type="transmembrane region" description="Helical" evidence="15">
    <location>
        <begin position="206"/>
        <end position="226"/>
    </location>
</feature>
<evidence type="ECO:0000256" key="4">
    <source>
        <dbReference type="ARBA" id="ARBA00022692"/>
    </source>
</evidence>
<sequence length="784" mass="87093">MMMFSAILHLTHDADIPPQSPPPHISLSLFPVLGPYIWLFLVDMLTVIARHIGHSQPAAGSLPRNLSVAVPTRQLSTTVLACRKQNTSKLVHSGQVLRSPGPSARLWSIRCGDTLGCRQKFPFGWPSLPHRSFGHLAGSQAPEPKSDEKKMDGNAKTTSPPQAPKDILSEVAPLTQAEERRNNWQVIKRLLQNVWPKNDWRTRGTVLLGFGFLFGGKLLNVQVPLIFKEVIDSLNMDITSGVTVWTVAGSLILGYGAARIGANVFGELVNATFANIGQHAIRKVARETFEQILSMDMKFHLSRQTGGLTRAIDRGTKGISFLLQAILFRIVPTAVEISLVCGILTYKFGWNFAAITVGTLAAYTWFTVRTTSWRTRFRREANRADNQAATIAVDSLLNYEAVKHFNNEKFETAQYDKHLKDYESSSVKITTSLAFLNSGQNIIFSSALTATMLMAAQGVIDGTMTVGDLVMVNQLIFQLSLPLNFLGTIYREMKQNLLDMEVLFKLREENPPAQDKPDAKPLQLRGSGGSIRFENVSFSYHPDRPIFRNLSFTVPAGKKVAIVGPSGCGKSTVFRLLFRFYDPDSGKIYVDDQEIRDLQIKSLRENIGVVPQDTPLFHADIMHNVRYGRLSATDEEVMEATRKANVQETILRLPEGYETKVGERGLMISGGEKQRLAVARVLLKDPPILFFDEATSALDSATETELMRNINNTLLDRSRTSIFIAHRLKTVVESDLIIVLKDGEVAEQGSHEELIKKGGLYFTMWQQQASADALSSEESSDVTS</sequence>
<evidence type="ECO:0000256" key="8">
    <source>
        <dbReference type="ARBA" id="ARBA00022967"/>
    </source>
</evidence>
<evidence type="ECO:0000256" key="1">
    <source>
        <dbReference type="ARBA" id="ARBA00004448"/>
    </source>
</evidence>
<dbReference type="GO" id="GO:0006879">
    <property type="term" value="P:intracellular iron ion homeostasis"/>
    <property type="evidence" value="ECO:0007669"/>
    <property type="project" value="TreeGrafter"/>
</dbReference>
<evidence type="ECO:0000256" key="13">
    <source>
        <dbReference type="ARBA" id="ARBA00040792"/>
    </source>
</evidence>
<evidence type="ECO:0000256" key="10">
    <source>
        <dbReference type="ARBA" id="ARBA00023136"/>
    </source>
</evidence>
<evidence type="ECO:0000259" key="17">
    <source>
        <dbReference type="PROSITE" id="PS50929"/>
    </source>
</evidence>
<evidence type="ECO:0000256" key="15">
    <source>
        <dbReference type="SAM" id="Phobius"/>
    </source>
</evidence>
<keyword evidence="6" id="KW-0496">Mitochondrion</keyword>
<keyword evidence="6" id="KW-0999">Mitochondrion inner membrane</keyword>
<dbReference type="InterPro" id="IPR039421">
    <property type="entry name" value="Type_1_exporter"/>
</dbReference>
<dbReference type="GO" id="GO:0016887">
    <property type="term" value="F:ATP hydrolysis activity"/>
    <property type="evidence" value="ECO:0007669"/>
    <property type="project" value="InterPro"/>
</dbReference>
<evidence type="ECO:0000256" key="7">
    <source>
        <dbReference type="ARBA" id="ARBA00022840"/>
    </source>
</evidence>
<dbReference type="FunFam" id="1.20.1560.10:FF:000004">
    <property type="entry name" value="ATP-binding cassette sub-family B member 7"/>
    <property type="match status" value="1"/>
</dbReference>
<evidence type="ECO:0000256" key="2">
    <source>
        <dbReference type="ARBA" id="ARBA00011738"/>
    </source>
</evidence>
<keyword evidence="8" id="KW-1278">Translocase</keyword>
<dbReference type="Pfam" id="PF00005">
    <property type="entry name" value="ABC_tran"/>
    <property type="match status" value="1"/>
</dbReference>
<feature type="transmembrane region" description="Helical" evidence="15">
    <location>
        <begin position="238"/>
        <end position="258"/>
    </location>
</feature>
<evidence type="ECO:0000256" key="3">
    <source>
        <dbReference type="ARBA" id="ARBA00022448"/>
    </source>
</evidence>
<name>V2WJX2_MONRO</name>
<evidence type="ECO:0000313" key="19">
    <source>
        <dbReference type="Proteomes" id="UP000017559"/>
    </source>
</evidence>
<dbReference type="AlphaFoldDB" id="V2WJX2"/>
<dbReference type="InterPro" id="IPR011527">
    <property type="entry name" value="ABC1_TM_dom"/>
</dbReference>
<evidence type="ECO:0000256" key="11">
    <source>
        <dbReference type="ARBA" id="ARBA00024363"/>
    </source>
</evidence>
<organism evidence="18 19">
    <name type="scientific">Moniliophthora roreri (strain MCA 2997)</name>
    <name type="common">Cocoa frosty pod rot fungus</name>
    <name type="synonym">Crinipellis roreri</name>
    <dbReference type="NCBI Taxonomy" id="1381753"/>
    <lineage>
        <taxon>Eukaryota</taxon>
        <taxon>Fungi</taxon>
        <taxon>Dikarya</taxon>
        <taxon>Basidiomycota</taxon>
        <taxon>Agaricomycotina</taxon>
        <taxon>Agaricomycetes</taxon>
        <taxon>Agaricomycetidae</taxon>
        <taxon>Agaricales</taxon>
        <taxon>Marasmiineae</taxon>
        <taxon>Marasmiaceae</taxon>
        <taxon>Moniliophthora</taxon>
    </lineage>
</organism>
<gene>
    <name evidence="18" type="ORF">Moror_696</name>
</gene>
<dbReference type="InterPro" id="IPR003593">
    <property type="entry name" value="AAA+_ATPase"/>
</dbReference>
<dbReference type="HOGENOM" id="CLU_000604_84_1_1"/>
<dbReference type="EMBL" id="AWSO01002172">
    <property type="protein sequence ID" value="ESK81902.1"/>
    <property type="molecule type" value="Genomic_DNA"/>
</dbReference>
<dbReference type="CDD" id="cd18582">
    <property type="entry name" value="ABC_6TM_ATM1_ABCB7"/>
    <property type="match status" value="1"/>
</dbReference>
<protein>
    <recommendedName>
        <fullName evidence="12">Iron-sulfur clusters transporter ATM1, mitochondrial</fullName>
    </recommendedName>
    <alternativeName>
        <fullName evidence="13">Iron-sulfur clusters transporter atm1, mitochondrial</fullName>
    </alternativeName>
</protein>
<keyword evidence="7" id="KW-0067">ATP-binding</keyword>
<dbReference type="FunFam" id="3.40.50.300:FF:000186">
    <property type="entry name" value="ATP-binding cassette sub-family B member 7, mitochondrial"/>
    <property type="match status" value="1"/>
</dbReference>
<dbReference type="GO" id="GO:0140359">
    <property type="term" value="F:ABC-type transporter activity"/>
    <property type="evidence" value="ECO:0007669"/>
    <property type="project" value="InterPro"/>
</dbReference>
<dbReference type="SMART" id="SM00382">
    <property type="entry name" value="AAA"/>
    <property type="match status" value="1"/>
</dbReference>
<dbReference type="STRING" id="1381753.V2WJX2"/>
<dbReference type="SUPFAM" id="SSF52540">
    <property type="entry name" value="P-loop containing nucleoside triphosphate hydrolases"/>
    <property type="match status" value="1"/>
</dbReference>
<dbReference type="CDD" id="cd03253">
    <property type="entry name" value="ABCC_ATM1_transporter"/>
    <property type="match status" value="1"/>
</dbReference>
<dbReference type="Proteomes" id="UP000017559">
    <property type="component" value="Unassembled WGS sequence"/>
</dbReference>
<evidence type="ECO:0000259" key="16">
    <source>
        <dbReference type="PROSITE" id="PS50893"/>
    </source>
</evidence>
<keyword evidence="5" id="KW-0547">Nucleotide-binding</keyword>
<keyword evidence="9 15" id="KW-1133">Transmembrane helix</keyword>
<reference evidence="18 19" key="1">
    <citation type="journal article" date="2014" name="BMC Genomics">
        <title>Genome and secretome analysis of the hemibiotrophic fungal pathogen, Moniliophthora roreri, which causes frosty pod rot disease of cacao: mechanisms of the biotrophic and necrotrophic phases.</title>
        <authorList>
            <person name="Meinhardt L.W."/>
            <person name="Costa G.G.L."/>
            <person name="Thomazella D.P.T."/>
            <person name="Teixeira P.J.P.L."/>
            <person name="Carazzolle M.F."/>
            <person name="Schuster S.C."/>
            <person name="Carlson J.E."/>
            <person name="Guiltinan M.J."/>
            <person name="Mieczkowski P."/>
            <person name="Farmer A."/>
            <person name="Ramaraj T."/>
            <person name="Crozier J."/>
            <person name="Davis R.E."/>
            <person name="Shao J."/>
            <person name="Melnick R.L."/>
            <person name="Pereira G.A.G."/>
            <person name="Bailey B.A."/>
        </authorList>
    </citation>
    <scope>NUCLEOTIDE SEQUENCE [LARGE SCALE GENOMIC DNA]</scope>
    <source>
        <strain evidence="18 19">MCA 2997</strain>
    </source>
</reference>
<comment type="caution">
    <text evidence="18">The sequence shown here is derived from an EMBL/GenBank/DDBJ whole genome shotgun (WGS) entry which is preliminary data.</text>
</comment>
<feature type="domain" description="ABC transporter" evidence="16">
    <location>
        <begin position="531"/>
        <end position="767"/>
    </location>
</feature>
<feature type="transmembrane region" description="Helical" evidence="15">
    <location>
        <begin position="352"/>
        <end position="368"/>
    </location>
</feature>
<evidence type="ECO:0000256" key="5">
    <source>
        <dbReference type="ARBA" id="ARBA00022741"/>
    </source>
</evidence>
<dbReference type="InterPro" id="IPR027417">
    <property type="entry name" value="P-loop_NTPase"/>
</dbReference>
<dbReference type="PANTHER" id="PTHR24221:SF402">
    <property type="entry name" value="IRON-SULFUR CLUSTERS TRANSPORTER ABCB7, MITOCHONDRIAL"/>
    <property type="match status" value="1"/>
</dbReference>
<dbReference type="Pfam" id="PF00664">
    <property type="entry name" value="ABC_membrane"/>
    <property type="match status" value="1"/>
</dbReference>
<comment type="similarity">
    <text evidence="11">Belongs to the ABC transporter superfamily. ABCB family. Heavy Metal importer (TC 3.A.1.210) subfamily.</text>
</comment>
<dbReference type="InterPro" id="IPR003439">
    <property type="entry name" value="ABC_transporter-like_ATP-bd"/>
</dbReference>